<feature type="modified residue" description="4-aspartylphosphate" evidence="12">
    <location>
        <position position="1147"/>
    </location>
</feature>
<evidence type="ECO:0000256" key="13">
    <source>
        <dbReference type="SAM" id="SignalP"/>
    </source>
</evidence>
<dbReference type="eggNOG" id="COG2205">
    <property type="taxonomic scope" value="Bacteria"/>
</dbReference>
<evidence type="ECO:0000259" key="16">
    <source>
        <dbReference type="PROSITE" id="PS50110"/>
    </source>
</evidence>
<dbReference type="Pfam" id="PF12833">
    <property type="entry name" value="HTH_18"/>
    <property type="match status" value="1"/>
</dbReference>
<keyword evidence="5" id="KW-0547">Nucleotide-binding</keyword>
<dbReference type="SUPFAM" id="SSF47384">
    <property type="entry name" value="Homodimeric domain of signal transducing histidine kinase"/>
    <property type="match status" value="1"/>
</dbReference>
<evidence type="ECO:0000259" key="15">
    <source>
        <dbReference type="PROSITE" id="PS50109"/>
    </source>
</evidence>
<dbReference type="SUPFAM" id="SSF63829">
    <property type="entry name" value="Calcium-dependent phosphotriesterase"/>
    <property type="match status" value="3"/>
</dbReference>
<evidence type="ECO:0000256" key="2">
    <source>
        <dbReference type="ARBA" id="ARBA00012438"/>
    </source>
</evidence>
<dbReference type="Gene3D" id="3.40.50.2300">
    <property type="match status" value="1"/>
</dbReference>
<dbReference type="EMBL" id="ADLV01000018">
    <property type="protein sequence ID" value="EGK02335.1"/>
    <property type="molecule type" value="Genomic_DNA"/>
</dbReference>
<keyword evidence="10" id="KW-0238">DNA-binding</keyword>
<evidence type="ECO:0000259" key="14">
    <source>
        <dbReference type="PROSITE" id="PS01124"/>
    </source>
</evidence>
<dbReference type="SUPFAM" id="SSF55874">
    <property type="entry name" value="ATPase domain of HSP90 chaperone/DNA topoisomerase II/histidine kinase"/>
    <property type="match status" value="1"/>
</dbReference>
<dbReference type="Pfam" id="PF07494">
    <property type="entry name" value="Reg_prop"/>
    <property type="match status" value="3"/>
</dbReference>
<keyword evidence="18" id="KW-1185">Reference proteome</keyword>
<feature type="domain" description="Histidine kinase" evidence="15">
    <location>
        <begin position="843"/>
        <end position="1057"/>
    </location>
</feature>
<dbReference type="InterPro" id="IPR018060">
    <property type="entry name" value="HTH_AraC"/>
</dbReference>
<dbReference type="Gene3D" id="2.130.10.10">
    <property type="entry name" value="YVTN repeat-like/Quinoprotein amine dehydrogenase"/>
    <property type="match status" value="3"/>
</dbReference>
<dbReference type="FunFam" id="3.30.565.10:FF:000037">
    <property type="entry name" value="Hybrid sensor histidine kinase/response regulator"/>
    <property type="match status" value="1"/>
</dbReference>
<comment type="catalytic activity">
    <reaction evidence="1">
        <text>ATP + protein L-histidine = ADP + protein N-phospho-L-histidine.</text>
        <dbReference type="EC" id="2.7.13.3"/>
    </reaction>
</comment>
<keyword evidence="11" id="KW-0804">Transcription</keyword>
<evidence type="ECO:0000256" key="8">
    <source>
        <dbReference type="ARBA" id="ARBA00023012"/>
    </source>
</evidence>
<dbReference type="RefSeq" id="WP_006799120.1">
    <property type="nucleotide sequence ID" value="NZ_GL891981.1"/>
</dbReference>
<dbReference type="Gene3D" id="1.10.287.130">
    <property type="match status" value="1"/>
</dbReference>
<dbReference type="Gene3D" id="3.30.565.10">
    <property type="entry name" value="Histidine kinase-like ATPase, C-terminal domain"/>
    <property type="match status" value="1"/>
</dbReference>
<evidence type="ECO:0000256" key="1">
    <source>
        <dbReference type="ARBA" id="ARBA00000085"/>
    </source>
</evidence>
<name>F5IWY8_9BACT</name>
<dbReference type="InterPro" id="IPR009057">
    <property type="entry name" value="Homeodomain-like_sf"/>
</dbReference>
<dbReference type="InterPro" id="IPR004358">
    <property type="entry name" value="Sig_transdc_His_kin-like_C"/>
</dbReference>
<organism evidence="17 18">
    <name type="scientific">Dysgonomonas gadei ATCC BAA-286</name>
    <dbReference type="NCBI Taxonomy" id="742766"/>
    <lineage>
        <taxon>Bacteria</taxon>
        <taxon>Pseudomonadati</taxon>
        <taxon>Bacteroidota</taxon>
        <taxon>Bacteroidia</taxon>
        <taxon>Bacteroidales</taxon>
        <taxon>Dysgonomonadaceae</taxon>
        <taxon>Dysgonomonas</taxon>
    </lineage>
</organism>
<reference evidence="17 18" key="1">
    <citation type="submission" date="2011-04" db="EMBL/GenBank/DDBJ databases">
        <title>The Genome Sequence of Dysgonomonas gadei ATCC BAA-286.</title>
        <authorList>
            <consortium name="The Broad Institute Genome Sequencing Platform"/>
            <person name="Earl A."/>
            <person name="Ward D."/>
            <person name="Feldgarden M."/>
            <person name="Gevers D."/>
            <person name="Pudlo N."/>
            <person name="Martens E."/>
            <person name="Allen-Vercoe E."/>
            <person name="Young S.K."/>
            <person name="Zeng Q."/>
            <person name="Gargeya S."/>
            <person name="Fitzgerald M."/>
            <person name="Haas B."/>
            <person name="Abouelleil A."/>
            <person name="Alvarado L."/>
            <person name="Arachchi H.M."/>
            <person name="Berlin A."/>
            <person name="Brown A."/>
            <person name="Chapman S.B."/>
            <person name="Chen Z."/>
            <person name="Dunbar C."/>
            <person name="Freedman E."/>
            <person name="Gearin G."/>
            <person name="Gellesch M."/>
            <person name="Goldberg J."/>
            <person name="Griggs A."/>
            <person name="Gujja S."/>
            <person name="Heiman D."/>
            <person name="Howarth C."/>
            <person name="Larson L."/>
            <person name="Lui A."/>
            <person name="MacDonald P.J.P."/>
            <person name="Mehta T."/>
            <person name="Montmayeur A."/>
            <person name="Murphy C."/>
            <person name="Neiman D."/>
            <person name="Pearson M."/>
            <person name="Priest M."/>
            <person name="Roberts A."/>
            <person name="Saif S."/>
            <person name="Shea T."/>
            <person name="Shenoy N."/>
            <person name="Sisk P."/>
            <person name="Stolte C."/>
            <person name="Sykes S."/>
            <person name="Yandava C."/>
            <person name="Wortman J."/>
            <person name="Nusbaum C."/>
            <person name="Birren B."/>
        </authorList>
    </citation>
    <scope>NUCLEOTIDE SEQUENCE [LARGE SCALE GENOMIC DNA]</scope>
    <source>
        <strain evidence="17 18">ATCC BAA-286</strain>
    </source>
</reference>
<dbReference type="PANTHER" id="PTHR43547">
    <property type="entry name" value="TWO-COMPONENT HISTIDINE KINASE"/>
    <property type="match status" value="1"/>
</dbReference>
<dbReference type="InterPro" id="IPR003594">
    <property type="entry name" value="HATPase_dom"/>
</dbReference>
<dbReference type="InterPro" id="IPR003661">
    <property type="entry name" value="HisK_dim/P_dom"/>
</dbReference>
<dbReference type="PROSITE" id="PS00041">
    <property type="entry name" value="HTH_ARAC_FAMILY_1"/>
    <property type="match status" value="1"/>
</dbReference>
<evidence type="ECO:0000256" key="6">
    <source>
        <dbReference type="ARBA" id="ARBA00022777"/>
    </source>
</evidence>
<keyword evidence="7" id="KW-0067">ATP-binding</keyword>
<dbReference type="InterPro" id="IPR011006">
    <property type="entry name" value="CheY-like_superfamily"/>
</dbReference>
<comment type="caution">
    <text evidence="17">The sequence shown here is derived from an EMBL/GenBank/DDBJ whole genome shotgun (WGS) entry which is preliminary data.</text>
</comment>
<sequence>MKKIALIHFLVVGFIQLMAQTQYQEPKIFSIQDGLSSSKINNTIVQDEKGFIWIGSEYGLNKFDGYRFDTYKNRETDSTSIANNIITALFYDSFKRLWVGTMMGLQYYNPQKNDFKTASFGEQKDIIERNPVIWIMEDSQKNIWFSVENKGVIKYSLKTNQVVLYKSIFNGGELCSNSIRNIVEDDNRNIWFGSLDNGITVYQPGTNSFHQYNTVNSNLRTNSVLRMRPLKSGKMLVSTLGAGVYILDKLSGKFIETPINATAFSMIQDNDNSILVGTEGDGLWCIDADGKNIYRHPAISSQMKEIINSKIHCLFFDNNDDLWIAMYNDGICYLRKEPPGFVNYKRDYDNSNSLSYGQVTGITSDKRGDIWFATDGGGLNKYNKSAQTYTHYRYGQGSKHSLTDDAVVSVFCDSKGIIWGGTYTGGLCKFDGISGLFVSYKHIKGQNSPPGNYIKCIVEDQKQNLWLGTDGSGISYFNPASEKFVNYSKLRYRELISDNITYLYLQNNTTLWIGTHSGICNLDIPTQKFKSYDNSIFIATPSVYSIAEDAGKQFWIGTSSGLYLYDPDKDTFIKRELPNELQNSIINAIVPYENRLWVSTNKGIISYDTKEKQIKNFISNNDLGGTNFIRSSSYLSPWNEIFFGGGKGAYSFFPNEIKKNESLPKVYITSLKIFDQPVYVGQSYNGRTILEKSLDETDMIVLKHNENSLTLQFSAPIIQYPASTSYLCFMEGVDKQWIRLEPDQRSITYANLSPGTYTFNVYANRILDTPIKNVTTLTIEILPPVWLTWWAKVSYIILGILLLSLVMWVIYIRLKDKNELNIERLKAKKQEELNLTKMQFFTNISHEFRTPLTLIISPLKEIEQTEPNQKRAHLMKMMLRNADRLLRLINQILDLRKIEYDKIQVHARPINLVLFVQDFVGLFTDIIDRKQISVSFNYEAREIPIWYDPDLLEKCLYNLLFNALKYTPDGNSIFLSIKQKNDGSVLFSIRDTGCGIAPEDLPHIFDRFYQGSFSQNSGTGIGLHLVKTIVELHHGKVWVESEVGAGSNFTLYIQAGKNHLAPQDYDDTPWSYIEIEQETVVADNYVEDTGKGAEPDSPLILLVEDEYDMRMYLHHELSVFFNIVEANNGREALNKLQHLQPNIIVTDVMMPEMSGIEFTKIVKENIETCHIPVVLLTANEGLEQKLEGIETGADAYITKPFDANYLRIRIIKLLETREKIQKKFSRLLNLEAQEIDVTDPDELLLQNSINYIRTNISETDLSVEDMAKKLNISRTNLHRKIKTLTGSSPIELIRIIRMKQAAYLLEKGSLTISEVAYEVGYNSLSYFSSSFNTYWGISPSAYVKSRQTDAE</sequence>
<dbReference type="InterPro" id="IPR036097">
    <property type="entry name" value="HisK_dim/P_sf"/>
</dbReference>
<dbReference type="PRINTS" id="PR00344">
    <property type="entry name" value="BCTRLSENSOR"/>
</dbReference>
<dbReference type="Pfam" id="PF07495">
    <property type="entry name" value="Y_Y_Y"/>
    <property type="match status" value="1"/>
</dbReference>
<dbReference type="GO" id="GO:0005524">
    <property type="term" value="F:ATP binding"/>
    <property type="evidence" value="ECO:0007669"/>
    <property type="project" value="UniProtKB-KW"/>
</dbReference>
<keyword evidence="9" id="KW-0805">Transcription regulation</keyword>
<dbReference type="InterPro" id="IPR013783">
    <property type="entry name" value="Ig-like_fold"/>
</dbReference>
<dbReference type="InterPro" id="IPR018062">
    <property type="entry name" value="HTH_AraC-typ_CS"/>
</dbReference>
<dbReference type="PROSITE" id="PS01124">
    <property type="entry name" value="HTH_ARAC_FAMILY_2"/>
    <property type="match status" value="1"/>
</dbReference>
<dbReference type="InterPro" id="IPR011110">
    <property type="entry name" value="Reg_prop"/>
</dbReference>
<evidence type="ECO:0000256" key="12">
    <source>
        <dbReference type="PROSITE-ProRule" id="PRU00169"/>
    </source>
</evidence>
<dbReference type="Pfam" id="PF00512">
    <property type="entry name" value="HisKA"/>
    <property type="match status" value="1"/>
</dbReference>
<dbReference type="SMART" id="SM00448">
    <property type="entry name" value="REC"/>
    <property type="match status" value="1"/>
</dbReference>
<keyword evidence="6" id="KW-0418">Kinase</keyword>
<dbReference type="PROSITE" id="PS50110">
    <property type="entry name" value="RESPONSE_REGULATORY"/>
    <property type="match status" value="1"/>
</dbReference>
<dbReference type="SUPFAM" id="SSF52172">
    <property type="entry name" value="CheY-like"/>
    <property type="match status" value="1"/>
</dbReference>
<dbReference type="SMART" id="SM00388">
    <property type="entry name" value="HisKA"/>
    <property type="match status" value="1"/>
</dbReference>
<dbReference type="PROSITE" id="PS50109">
    <property type="entry name" value="HIS_KIN"/>
    <property type="match status" value="1"/>
</dbReference>
<feature type="domain" description="HTH araC/xylS-type" evidence="14">
    <location>
        <begin position="1246"/>
        <end position="1345"/>
    </location>
</feature>
<protein>
    <recommendedName>
        <fullName evidence="2">histidine kinase</fullName>
        <ecNumber evidence="2">2.7.13.3</ecNumber>
    </recommendedName>
</protein>
<evidence type="ECO:0000256" key="9">
    <source>
        <dbReference type="ARBA" id="ARBA00023015"/>
    </source>
</evidence>
<dbReference type="GO" id="GO:0043565">
    <property type="term" value="F:sequence-specific DNA binding"/>
    <property type="evidence" value="ECO:0007669"/>
    <property type="project" value="InterPro"/>
</dbReference>
<dbReference type="Pfam" id="PF00072">
    <property type="entry name" value="Response_reg"/>
    <property type="match status" value="1"/>
</dbReference>
<dbReference type="GO" id="GO:0003700">
    <property type="term" value="F:DNA-binding transcription factor activity"/>
    <property type="evidence" value="ECO:0007669"/>
    <property type="project" value="InterPro"/>
</dbReference>
<dbReference type="EC" id="2.7.13.3" evidence="2"/>
<keyword evidence="8" id="KW-0902">Two-component regulatory system</keyword>
<evidence type="ECO:0000256" key="4">
    <source>
        <dbReference type="ARBA" id="ARBA00022679"/>
    </source>
</evidence>
<dbReference type="FunFam" id="1.10.287.130:FF:000045">
    <property type="entry name" value="Two-component system sensor histidine kinase/response regulator"/>
    <property type="match status" value="1"/>
</dbReference>
<dbReference type="OrthoDB" id="1116352at2"/>
<dbReference type="SMART" id="SM00342">
    <property type="entry name" value="HTH_ARAC"/>
    <property type="match status" value="1"/>
</dbReference>
<dbReference type="PANTHER" id="PTHR43547:SF2">
    <property type="entry name" value="HYBRID SIGNAL TRANSDUCTION HISTIDINE KINASE C"/>
    <property type="match status" value="1"/>
</dbReference>
<evidence type="ECO:0000256" key="7">
    <source>
        <dbReference type="ARBA" id="ARBA00022840"/>
    </source>
</evidence>
<accession>F5IWY8</accession>
<dbReference type="InterPro" id="IPR015943">
    <property type="entry name" value="WD40/YVTN_repeat-like_dom_sf"/>
</dbReference>
<evidence type="ECO:0000313" key="18">
    <source>
        <dbReference type="Proteomes" id="UP000004913"/>
    </source>
</evidence>
<keyword evidence="4" id="KW-0808">Transferase</keyword>
<gene>
    <name evidence="17" type="ORF">HMPREF9455_01605</name>
</gene>
<evidence type="ECO:0000256" key="5">
    <source>
        <dbReference type="ARBA" id="ARBA00022741"/>
    </source>
</evidence>
<evidence type="ECO:0000313" key="17">
    <source>
        <dbReference type="EMBL" id="EGK02335.1"/>
    </source>
</evidence>
<dbReference type="Gene3D" id="2.60.40.10">
    <property type="entry name" value="Immunoglobulins"/>
    <property type="match status" value="1"/>
</dbReference>
<dbReference type="CDD" id="cd00082">
    <property type="entry name" value="HisKA"/>
    <property type="match status" value="1"/>
</dbReference>
<evidence type="ECO:0000256" key="3">
    <source>
        <dbReference type="ARBA" id="ARBA00022553"/>
    </source>
</evidence>
<dbReference type="InterPro" id="IPR036890">
    <property type="entry name" value="HATPase_C_sf"/>
</dbReference>
<keyword evidence="13" id="KW-0732">Signal</keyword>
<dbReference type="eggNOG" id="COG0745">
    <property type="taxonomic scope" value="Bacteria"/>
</dbReference>
<dbReference type="Gene3D" id="1.10.10.60">
    <property type="entry name" value="Homeodomain-like"/>
    <property type="match status" value="1"/>
</dbReference>
<feature type="chain" id="PRO_5003328916" description="histidine kinase" evidence="13">
    <location>
        <begin position="20"/>
        <end position="1351"/>
    </location>
</feature>
<feature type="domain" description="Response regulatory" evidence="16">
    <location>
        <begin position="1099"/>
        <end position="1214"/>
    </location>
</feature>
<dbReference type="SUPFAM" id="SSF46689">
    <property type="entry name" value="Homeodomain-like"/>
    <property type="match status" value="1"/>
</dbReference>
<dbReference type="HOGENOM" id="CLU_000445_28_1_10"/>
<dbReference type="SMART" id="SM00387">
    <property type="entry name" value="HATPase_c"/>
    <property type="match status" value="1"/>
</dbReference>
<dbReference type="Pfam" id="PF02518">
    <property type="entry name" value="HATPase_c"/>
    <property type="match status" value="1"/>
</dbReference>
<evidence type="ECO:0000256" key="10">
    <source>
        <dbReference type="ARBA" id="ARBA00023125"/>
    </source>
</evidence>
<proteinExistence type="predicted"/>
<dbReference type="InterPro" id="IPR011123">
    <property type="entry name" value="Y_Y_Y"/>
</dbReference>
<dbReference type="eggNOG" id="COG3292">
    <property type="taxonomic scope" value="Bacteria"/>
</dbReference>
<dbReference type="InterPro" id="IPR001789">
    <property type="entry name" value="Sig_transdc_resp-reg_receiver"/>
</dbReference>
<keyword evidence="3 12" id="KW-0597">Phosphoprotein</keyword>
<evidence type="ECO:0000256" key="11">
    <source>
        <dbReference type="ARBA" id="ARBA00023163"/>
    </source>
</evidence>
<dbReference type="Proteomes" id="UP000004913">
    <property type="component" value="Unassembled WGS sequence"/>
</dbReference>
<dbReference type="GO" id="GO:0000155">
    <property type="term" value="F:phosphorelay sensor kinase activity"/>
    <property type="evidence" value="ECO:0007669"/>
    <property type="project" value="InterPro"/>
</dbReference>
<feature type="signal peptide" evidence="13">
    <location>
        <begin position="1"/>
        <end position="19"/>
    </location>
</feature>
<dbReference type="CDD" id="cd00075">
    <property type="entry name" value="HATPase"/>
    <property type="match status" value="1"/>
</dbReference>
<dbReference type="InterPro" id="IPR005467">
    <property type="entry name" value="His_kinase_dom"/>
</dbReference>
<dbReference type="STRING" id="742766.HMPREF9455_01605"/>